<accession>A0A6J4T0P9</accession>
<name>A0A6J4T0P9_9SPHN</name>
<protein>
    <recommendedName>
        <fullName evidence="2">CopG family transcriptional regulator</fullName>
    </recommendedName>
</protein>
<evidence type="ECO:0000313" key="1">
    <source>
        <dbReference type="EMBL" id="CAA9510711.1"/>
    </source>
</evidence>
<sequence>MAEGDARRVDWPDEPGIFDLTPEEERRRDEHALAEVRAGRYISNEAVMRWLASWGTDNPLPRPQVGD</sequence>
<dbReference type="EMBL" id="CADCVX010000311">
    <property type="protein sequence ID" value="CAA9510711.1"/>
    <property type="molecule type" value="Genomic_DNA"/>
</dbReference>
<gene>
    <name evidence="1" type="ORF">AVDCRST_MAG91-1615</name>
</gene>
<proteinExistence type="predicted"/>
<evidence type="ECO:0008006" key="2">
    <source>
        <dbReference type="Google" id="ProtNLM"/>
    </source>
</evidence>
<organism evidence="1">
    <name type="scientific">uncultured Sphingomonadaceae bacterium</name>
    <dbReference type="NCBI Taxonomy" id="169976"/>
    <lineage>
        <taxon>Bacteria</taxon>
        <taxon>Pseudomonadati</taxon>
        <taxon>Pseudomonadota</taxon>
        <taxon>Alphaproteobacteria</taxon>
        <taxon>Sphingomonadales</taxon>
        <taxon>Sphingomonadaceae</taxon>
        <taxon>environmental samples</taxon>
    </lineage>
</organism>
<reference evidence="1" key="1">
    <citation type="submission" date="2020-02" db="EMBL/GenBank/DDBJ databases">
        <authorList>
            <person name="Meier V. D."/>
        </authorList>
    </citation>
    <scope>NUCLEOTIDE SEQUENCE</scope>
    <source>
        <strain evidence="1">AVDCRST_MAG91</strain>
    </source>
</reference>
<dbReference type="AlphaFoldDB" id="A0A6J4T0P9"/>